<feature type="domain" description="AI2M/AI1M-like HNH endonuclease" evidence="1">
    <location>
        <begin position="88"/>
        <end position="138"/>
    </location>
</feature>
<dbReference type="Pfam" id="PF21368">
    <property type="entry name" value="AI2M-like_HNH"/>
    <property type="match status" value="1"/>
</dbReference>
<evidence type="ECO:0000313" key="3">
    <source>
        <dbReference type="Proteomes" id="UP000198765"/>
    </source>
</evidence>
<gene>
    <name evidence="2" type="ORF">GA0070621_1111</name>
</gene>
<dbReference type="EMBL" id="LT594324">
    <property type="protein sequence ID" value="SBT40983.1"/>
    <property type="molecule type" value="Genomic_DNA"/>
</dbReference>
<sequence length="152" mass="17297">MLKTLAAKHKSSVRKMARKYKASIDTPDGPRTCFQVTVQRDRGRKPLVARFGGIPLKRQRTAVIADLKPIMATVRRNELIHRLLAGQCELCEGRIGLQVHHIRKLADLDKPGRPERPSWVHLMAKRRRKTLVVCETCHQDIHAGRATATTRK</sequence>
<dbReference type="Proteomes" id="UP000198765">
    <property type="component" value="Chromosome I"/>
</dbReference>
<name>A0A1A8ZB02_9ACTN</name>
<proteinExistence type="predicted"/>
<dbReference type="AlphaFoldDB" id="A0A1A8ZB02"/>
<evidence type="ECO:0000313" key="2">
    <source>
        <dbReference type="EMBL" id="SBT40983.1"/>
    </source>
</evidence>
<accession>A0A1A8ZB02</accession>
<protein>
    <recommendedName>
        <fullName evidence="1">AI2M/AI1M-like HNH endonuclease domain-containing protein</fullName>
    </recommendedName>
</protein>
<dbReference type="InterPro" id="IPR049030">
    <property type="entry name" value="AI2M-like_HNH"/>
</dbReference>
<keyword evidence="3" id="KW-1185">Reference proteome</keyword>
<reference evidence="2 3" key="1">
    <citation type="submission" date="2016-06" db="EMBL/GenBank/DDBJ databases">
        <authorList>
            <person name="Kjaerup R.B."/>
            <person name="Dalgaard T.S."/>
            <person name="Juul-Madsen H.R."/>
        </authorList>
    </citation>
    <scope>NUCLEOTIDE SEQUENCE [LARGE SCALE GENOMIC DNA]</scope>
    <source>
        <strain evidence="2 3">DSM 45248</strain>
    </source>
</reference>
<evidence type="ECO:0000259" key="1">
    <source>
        <dbReference type="Pfam" id="PF21368"/>
    </source>
</evidence>
<organism evidence="2 3">
    <name type="scientific">Micromonospora narathiwatensis</name>
    <dbReference type="NCBI Taxonomy" id="299146"/>
    <lineage>
        <taxon>Bacteria</taxon>
        <taxon>Bacillati</taxon>
        <taxon>Actinomycetota</taxon>
        <taxon>Actinomycetes</taxon>
        <taxon>Micromonosporales</taxon>
        <taxon>Micromonosporaceae</taxon>
        <taxon>Micromonospora</taxon>
    </lineage>
</organism>